<dbReference type="InterPro" id="IPR040570">
    <property type="entry name" value="LAL_C2"/>
</dbReference>
<dbReference type="InterPro" id="IPR013815">
    <property type="entry name" value="ATP_grasp_subdomain_1"/>
</dbReference>
<evidence type="ECO:0000313" key="7">
    <source>
        <dbReference type="Proteomes" id="UP001300012"/>
    </source>
</evidence>
<dbReference type="PANTHER" id="PTHR43585:SF2">
    <property type="entry name" value="ATP-GRASP ENZYME FSQD"/>
    <property type="match status" value="1"/>
</dbReference>
<dbReference type="PANTHER" id="PTHR43585">
    <property type="entry name" value="FUMIPYRROLE BIOSYNTHESIS PROTEIN C"/>
    <property type="match status" value="1"/>
</dbReference>
<accession>A0ABT1YGR2</accession>
<comment type="caution">
    <text evidence="6">The sequence shown here is derived from an EMBL/GenBank/DDBJ whole genome shotgun (WGS) entry which is preliminary data.</text>
</comment>
<dbReference type="InterPro" id="IPR016185">
    <property type="entry name" value="PreATP-grasp_dom_sf"/>
</dbReference>
<dbReference type="PROSITE" id="PS50975">
    <property type="entry name" value="ATP_GRASP"/>
    <property type="match status" value="1"/>
</dbReference>
<keyword evidence="7" id="KW-1185">Reference proteome</keyword>
<evidence type="ECO:0000256" key="2">
    <source>
        <dbReference type="ARBA" id="ARBA00022741"/>
    </source>
</evidence>
<dbReference type="InterPro" id="IPR052032">
    <property type="entry name" value="ATP-dep_AA_Ligase"/>
</dbReference>
<dbReference type="SUPFAM" id="SSF52440">
    <property type="entry name" value="PreATP-grasp domain"/>
    <property type="match status" value="1"/>
</dbReference>
<dbReference type="Gene3D" id="3.30.1490.20">
    <property type="entry name" value="ATP-grasp fold, A domain"/>
    <property type="match status" value="1"/>
</dbReference>
<keyword evidence="3 4" id="KW-0067">ATP-binding</keyword>
<evidence type="ECO:0000256" key="1">
    <source>
        <dbReference type="ARBA" id="ARBA00022598"/>
    </source>
</evidence>
<feature type="domain" description="ATP-grasp" evidence="5">
    <location>
        <begin position="106"/>
        <end position="299"/>
    </location>
</feature>
<evidence type="ECO:0000259" key="5">
    <source>
        <dbReference type="PROSITE" id="PS50975"/>
    </source>
</evidence>
<gene>
    <name evidence="6" type="ORF">NV381_14365</name>
</gene>
<name>A0ABT1YGR2_9BACL</name>
<dbReference type="InterPro" id="IPR011761">
    <property type="entry name" value="ATP-grasp"/>
</dbReference>
<evidence type="ECO:0000313" key="6">
    <source>
        <dbReference type="EMBL" id="MCR8632388.1"/>
    </source>
</evidence>
<evidence type="ECO:0000256" key="3">
    <source>
        <dbReference type="ARBA" id="ARBA00022840"/>
    </source>
</evidence>
<dbReference type="Gene3D" id="3.40.50.20">
    <property type="match status" value="1"/>
</dbReference>
<keyword evidence="1" id="KW-0436">Ligase</keyword>
<dbReference type="EMBL" id="JANQBD010000009">
    <property type="protein sequence ID" value="MCR8632388.1"/>
    <property type="molecule type" value="Genomic_DNA"/>
</dbReference>
<reference evidence="6 7" key="1">
    <citation type="submission" date="2022-08" db="EMBL/GenBank/DDBJ databases">
        <title>Paenibacillus endoradicis sp. nov., Paenibacillus radicibacter sp. nov and Paenibacillus pararadicis sp. nov., three cold-adapted plant growth-promoting bacteria isolated from root of Larix gmelinii in Great Khingan.</title>
        <authorList>
            <person name="Xue H."/>
        </authorList>
    </citation>
    <scope>NUCLEOTIDE SEQUENCE [LARGE SCALE GENOMIC DNA]</scope>
    <source>
        <strain evidence="6 7">N5-1-1-5</strain>
    </source>
</reference>
<dbReference type="SUPFAM" id="SSF56059">
    <property type="entry name" value="Glutathione synthetase ATP-binding domain-like"/>
    <property type="match status" value="1"/>
</dbReference>
<dbReference type="Pfam" id="PF18603">
    <property type="entry name" value="LAL_C2"/>
    <property type="match status" value="1"/>
</dbReference>
<proteinExistence type="predicted"/>
<sequence>MKKLLVLGASRLQIPILKKAKEMGIYTIAVDWDSLAPGKSEADEFHQISTNDVKKLHLFAKELMIDGIITNSDFPMRTVSVISRELRLNAISPISALLTTNKLLLREVLHESGITGPKFAKVSSISDVFFKSEELGFPFILKPVDSSASRGVYLIQNHQGIEYAYEKAIQYAKNKILIAEEYISGREFSVESITYENNTDIIAITEKITSGPPNFVETGHIIPANITLSEGESINELIRSSINALGINNAITHAEVKVNPEGCFIIEIGPRLGGDYISTDLVPLATGYDLVENAVRMAMNYEMRSFPKLNRAACIGFMVAPPGILQKIEGLPSEASPELVRMELFVKEGQSINSLRSSLDRLGYILVEGSSNEEVKNKIENLSAGIKFHVTELNGG</sequence>
<protein>
    <submittedName>
        <fullName evidence="6">ATP-grasp domain-containing protein</fullName>
    </submittedName>
</protein>
<dbReference type="Proteomes" id="UP001300012">
    <property type="component" value="Unassembled WGS sequence"/>
</dbReference>
<evidence type="ECO:0000256" key="4">
    <source>
        <dbReference type="PROSITE-ProRule" id="PRU00409"/>
    </source>
</evidence>
<dbReference type="RefSeq" id="WP_258213974.1">
    <property type="nucleotide sequence ID" value="NZ_JANQBD010000009.1"/>
</dbReference>
<dbReference type="Gene3D" id="3.30.470.20">
    <property type="entry name" value="ATP-grasp fold, B domain"/>
    <property type="match status" value="1"/>
</dbReference>
<keyword evidence="2 4" id="KW-0547">Nucleotide-binding</keyword>
<organism evidence="6 7">
    <name type="scientific">Paenibacillus radicis</name>
    <name type="common">ex Xue et al. 2023</name>
    <dbReference type="NCBI Taxonomy" id="2972489"/>
    <lineage>
        <taxon>Bacteria</taxon>
        <taxon>Bacillati</taxon>
        <taxon>Bacillota</taxon>
        <taxon>Bacilli</taxon>
        <taxon>Bacillales</taxon>
        <taxon>Paenibacillaceae</taxon>
        <taxon>Paenibacillus</taxon>
    </lineage>
</organism>
<dbReference type="Pfam" id="PF13535">
    <property type="entry name" value="ATP-grasp_4"/>
    <property type="match status" value="1"/>
</dbReference>